<dbReference type="SUPFAM" id="SSF50475">
    <property type="entry name" value="FMN-binding split barrel"/>
    <property type="match status" value="1"/>
</dbReference>
<sequence length="177" mass="18770">MNVSVKAPVPDVLAAEAGQRFRDGMALLAGAVTIVTTDGENGRHGFTATAVCSVSDTPPTLLVCINRTTSAHPHVLDHGVLAVNVLGGAQQTLSSAFGSRSKTMDERFEGARWRRGVTGAPLLEEALATFECRVERVVEAGTHTVVFAQVLDVHLAGEQTDGLVWFARRYAVVPTSC</sequence>
<dbReference type="AlphaFoldDB" id="A0A370G433"/>
<dbReference type="InterPro" id="IPR002563">
    <property type="entry name" value="Flavin_Rdtase-like_dom"/>
</dbReference>
<dbReference type="EMBL" id="QQAW01000005">
    <property type="protein sequence ID" value="RDI37776.1"/>
    <property type="molecule type" value="Genomic_DNA"/>
</dbReference>
<dbReference type="SMART" id="SM00903">
    <property type="entry name" value="Flavin_Reduct"/>
    <property type="match status" value="1"/>
</dbReference>
<reference evidence="3 6" key="2">
    <citation type="submission" date="2020-04" db="EMBL/GenBank/DDBJ databases">
        <title>Description of novel Gluconacetobacter.</title>
        <authorList>
            <person name="Sombolestani A."/>
        </authorList>
    </citation>
    <scope>NUCLEOTIDE SEQUENCE [LARGE SCALE GENOMIC DNA]</scope>
    <source>
        <strain evidence="3 6">LMG 1382</strain>
    </source>
</reference>
<dbReference type="PANTHER" id="PTHR30466:SF1">
    <property type="entry name" value="FMN REDUCTASE (NADH) RUTF"/>
    <property type="match status" value="1"/>
</dbReference>
<comment type="caution">
    <text evidence="4">The sequence shown here is derived from an EMBL/GenBank/DDBJ whole genome shotgun (WGS) entry which is preliminary data.</text>
</comment>
<dbReference type="GO" id="GO:0042602">
    <property type="term" value="F:riboflavin reductase (NADPH) activity"/>
    <property type="evidence" value="ECO:0007669"/>
    <property type="project" value="TreeGrafter"/>
</dbReference>
<dbReference type="PANTHER" id="PTHR30466">
    <property type="entry name" value="FLAVIN REDUCTASE"/>
    <property type="match status" value="1"/>
</dbReference>
<evidence type="ECO:0000313" key="6">
    <source>
        <dbReference type="Proteomes" id="UP000562982"/>
    </source>
</evidence>
<dbReference type="Proteomes" id="UP000254958">
    <property type="component" value="Unassembled WGS sequence"/>
</dbReference>
<organism evidence="4 5">
    <name type="scientific">Gluconacetobacter liquefaciens</name>
    <name type="common">Acetobacter liquefaciens</name>
    <dbReference type="NCBI Taxonomy" id="89584"/>
    <lineage>
        <taxon>Bacteria</taxon>
        <taxon>Pseudomonadati</taxon>
        <taxon>Pseudomonadota</taxon>
        <taxon>Alphaproteobacteria</taxon>
        <taxon>Acetobacterales</taxon>
        <taxon>Acetobacteraceae</taxon>
        <taxon>Gluconacetobacter</taxon>
    </lineage>
</organism>
<evidence type="ECO:0000313" key="4">
    <source>
        <dbReference type="EMBL" id="RDI37776.1"/>
    </source>
</evidence>
<accession>A0A370G433</accession>
<keyword evidence="5" id="KW-1185">Reference proteome</keyword>
<evidence type="ECO:0000313" key="3">
    <source>
        <dbReference type="EMBL" id="MBB2186808.1"/>
    </source>
</evidence>
<evidence type="ECO:0000259" key="2">
    <source>
        <dbReference type="SMART" id="SM00903"/>
    </source>
</evidence>
<gene>
    <name evidence="4" type="ORF">C7453_105185</name>
    <name evidence="3" type="ORF">HLH32_10500</name>
</gene>
<dbReference type="GO" id="GO:0006208">
    <property type="term" value="P:pyrimidine nucleobase catabolic process"/>
    <property type="evidence" value="ECO:0007669"/>
    <property type="project" value="TreeGrafter"/>
</dbReference>
<name>A0A370G433_GLULI</name>
<reference evidence="4 5" key="1">
    <citation type="submission" date="2018-07" db="EMBL/GenBank/DDBJ databases">
        <title>Genomic Encyclopedia of Type Strains, Phase IV (KMG-IV): sequencing the most valuable type-strain genomes for metagenomic binning, comparative biology and taxonomic classification.</title>
        <authorList>
            <person name="Goeker M."/>
        </authorList>
    </citation>
    <scope>NUCLEOTIDE SEQUENCE [LARGE SCALE GENOMIC DNA]</scope>
    <source>
        <strain evidence="4 5">DSM 5603</strain>
    </source>
</reference>
<dbReference type="Pfam" id="PF01613">
    <property type="entry name" value="Flavin_Reduct"/>
    <property type="match status" value="1"/>
</dbReference>
<dbReference type="InterPro" id="IPR050268">
    <property type="entry name" value="NADH-dep_flavin_reductase"/>
</dbReference>
<dbReference type="Proteomes" id="UP000562982">
    <property type="component" value="Unassembled WGS sequence"/>
</dbReference>
<dbReference type="RefSeq" id="WP_114727529.1">
    <property type="nucleotide sequence ID" value="NZ_BJMI01000025.1"/>
</dbReference>
<dbReference type="EMBL" id="JABEQI010000005">
    <property type="protein sequence ID" value="MBB2186808.1"/>
    <property type="molecule type" value="Genomic_DNA"/>
</dbReference>
<evidence type="ECO:0000313" key="5">
    <source>
        <dbReference type="Proteomes" id="UP000254958"/>
    </source>
</evidence>
<evidence type="ECO:0000256" key="1">
    <source>
        <dbReference type="ARBA" id="ARBA00023002"/>
    </source>
</evidence>
<protein>
    <submittedName>
        <fullName evidence="4">Flavin reductase</fullName>
    </submittedName>
</protein>
<dbReference type="OrthoDB" id="9789254at2"/>
<dbReference type="Gene3D" id="2.30.110.10">
    <property type="entry name" value="Electron Transport, Fmn-binding Protein, Chain A"/>
    <property type="match status" value="1"/>
</dbReference>
<dbReference type="GO" id="GO:0010181">
    <property type="term" value="F:FMN binding"/>
    <property type="evidence" value="ECO:0007669"/>
    <property type="project" value="InterPro"/>
</dbReference>
<dbReference type="InterPro" id="IPR012349">
    <property type="entry name" value="Split_barrel_FMN-bd"/>
</dbReference>
<feature type="domain" description="Flavin reductase like" evidence="2">
    <location>
        <begin position="25"/>
        <end position="172"/>
    </location>
</feature>
<keyword evidence="1" id="KW-0560">Oxidoreductase</keyword>
<proteinExistence type="predicted"/>